<evidence type="ECO:0000256" key="2">
    <source>
        <dbReference type="ARBA" id="ARBA00029447"/>
    </source>
</evidence>
<feature type="transmembrane region" description="Helical" evidence="4">
    <location>
        <begin position="12"/>
        <end position="33"/>
    </location>
</feature>
<dbReference type="InterPro" id="IPR029151">
    <property type="entry name" value="Sensor-like_sf"/>
</dbReference>
<protein>
    <submittedName>
        <fullName evidence="7">Cache 3/Cache 2 fusion domain-containing protein</fullName>
    </submittedName>
</protein>
<dbReference type="RefSeq" id="WP_386090753.1">
    <property type="nucleotide sequence ID" value="NZ_JBHRXN010000022.1"/>
</dbReference>
<dbReference type="Pfam" id="PF00672">
    <property type="entry name" value="HAMP"/>
    <property type="match status" value="1"/>
</dbReference>
<dbReference type="Pfam" id="PF00015">
    <property type="entry name" value="MCPsignal"/>
    <property type="match status" value="1"/>
</dbReference>
<evidence type="ECO:0000256" key="4">
    <source>
        <dbReference type="SAM" id="Phobius"/>
    </source>
</evidence>
<comment type="similarity">
    <text evidence="2">Belongs to the methyl-accepting chemotaxis (MCP) protein family.</text>
</comment>
<keyword evidence="4" id="KW-0472">Membrane</keyword>
<dbReference type="InterPro" id="IPR033462">
    <property type="entry name" value="Cache_3-Cache_2"/>
</dbReference>
<dbReference type="PANTHER" id="PTHR32089:SF112">
    <property type="entry name" value="LYSOZYME-LIKE PROTEIN-RELATED"/>
    <property type="match status" value="1"/>
</dbReference>
<feature type="transmembrane region" description="Helical" evidence="4">
    <location>
        <begin position="322"/>
        <end position="346"/>
    </location>
</feature>
<dbReference type="EMBL" id="JBHRXN010000022">
    <property type="protein sequence ID" value="MFC3532232.1"/>
    <property type="molecule type" value="Genomic_DNA"/>
</dbReference>
<gene>
    <name evidence="7" type="ORF">ACFOLG_08550</name>
</gene>
<dbReference type="CDD" id="cd18774">
    <property type="entry name" value="PDC2_HK_sensor"/>
    <property type="match status" value="1"/>
</dbReference>
<dbReference type="SUPFAM" id="SSF103190">
    <property type="entry name" value="Sensory domain-like"/>
    <property type="match status" value="1"/>
</dbReference>
<proteinExistence type="inferred from homology"/>
<evidence type="ECO:0000313" key="7">
    <source>
        <dbReference type="EMBL" id="MFC3532232.1"/>
    </source>
</evidence>
<dbReference type="SMART" id="SM00283">
    <property type="entry name" value="MA"/>
    <property type="match status" value="1"/>
</dbReference>
<dbReference type="Gene3D" id="1.10.287.950">
    <property type="entry name" value="Methyl-accepting chemotaxis protein"/>
    <property type="match status" value="1"/>
</dbReference>
<dbReference type="Pfam" id="PF17201">
    <property type="entry name" value="Cache_3-Cache_2"/>
    <property type="match status" value="1"/>
</dbReference>
<evidence type="ECO:0000256" key="3">
    <source>
        <dbReference type="PROSITE-ProRule" id="PRU00284"/>
    </source>
</evidence>
<evidence type="ECO:0000259" key="6">
    <source>
        <dbReference type="PROSITE" id="PS50885"/>
    </source>
</evidence>
<accession>A0ABV7RG08</accession>
<dbReference type="CDD" id="cd06225">
    <property type="entry name" value="HAMP"/>
    <property type="match status" value="1"/>
</dbReference>
<keyword evidence="8" id="KW-1185">Reference proteome</keyword>
<dbReference type="SMART" id="SM00304">
    <property type="entry name" value="HAMP"/>
    <property type="match status" value="1"/>
</dbReference>
<feature type="domain" description="HAMP" evidence="6">
    <location>
        <begin position="348"/>
        <end position="401"/>
    </location>
</feature>
<name>A0ABV7RG08_9NEIS</name>
<dbReference type="InterPro" id="IPR004089">
    <property type="entry name" value="MCPsignal_dom"/>
</dbReference>
<dbReference type="PROSITE" id="PS50885">
    <property type="entry name" value="HAMP"/>
    <property type="match status" value="1"/>
</dbReference>
<dbReference type="InterPro" id="IPR003660">
    <property type="entry name" value="HAMP_dom"/>
</dbReference>
<feature type="domain" description="Methyl-accepting transducer" evidence="5">
    <location>
        <begin position="406"/>
        <end position="642"/>
    </location>
</feature>
<keyword evidence="4" id="KW-0812">Transmembrane</keyword>
<keyword evidence="4" id="KW-1133">Transmembrane helix</keyword>
<dbReference type="PANTHER" id="PTHR32089">
    <property type="entry name" value="METHYL-ACCEPTING CHEMOTAXIS PROTEIN MCPB"/>
    <property type="match status" value="1"/>
</dbReference>
<dbReference type="PROSITE" id="PS50111">
    <property type="entry name" value="CHEMOTAXIS_TRANSDUC_2"/>
    <property type="match status" value="1"/>
</dbReference>
<sequence length="678" mass="72216">MKHAMRIGTRLVLAQVVLMVLLVAAFMLPAYYFSQKLLQARTQAVQQQLISQSVNMIEGFDDALKISAAQFERMYVASFPAAITLVPGQNMALEGAGEVPVLKAGDMVLNNNHDLAGEFAIRSGNAAAVLVRAGDDFVRISTSLLTADGKRAVGSKLERDSAAYERLLKGMPYQGKMVLFDKEYVVSFSPIKDEQGKVVGATSVAIGASEGVGGLLARLTKVRIGESGHINIVDVNKGGRDYGRFVLHPKLSGRGVDKDLDTSGQPYLQALLDSKSGSLAVRLPGDNGKPVEHMLSWQRLDAWGWLIVSDELASELQRDNRLLLQGLIGGCVLLLVLMSLALWVLTGRLVGRPVRMLVRAVGEVRDSHDLTRRIDVARRDEVGEVADAINSLLENFRHALNRTSEHASELELAARELADKAAAAANSSGEQRESATLMHGYSQQLGGSVHQIEQVAGEASRAASASSDAATQGSRSLVAAVEEVNRISGTLDAAAGSLRSLEDSAQQISTIIGVIHDIAEQTNLLALNAAIEAARAGEMGRGFAVVADEVRKLAERTSAATGEISGMIGSMQTATGSAVDAMRQSVTLAANGAAITGEARHAIDSILEASRETMAVVTQIHQRLVEQRASVQQIVTQVEQVANLAGVSNEAANRSAETAQHMTGLANALRDEVNVFRT</sequence>
<evidence type="ECO:0000256" key="1">
    <source>
        <dbReference type="ARBA" id="ARBA00023224"/>
    </source>
</evidence>
<evidence type="ECO:0000313" key="8">
    <source>
        <dbReference type="Proteomes" id="UP001595741"/>
    </source>
</evidence>
<organism evidence="7 8">
    <name type="scientific">Vogesella facilis</name>
    <dbReference type="NCBI Taxonomy" id="1655232"/>
    <lineage>
        <taxon>Bacteria</taxon>
        <taxon>Pseudomonadati</taxon>
        <taxon>Pseudomonadota</taxon>
        <taxon>Betaproteobacteria</taxon>
        <taxon>Neisseriales</taxon>
        <taxon>Chromobacteriaceae</taxon>
        <taxon>Vogesella</taxon>
    </lineage>
</organism>
<comment type="caution">
    <text evidence="7">The sequence shown here is derived from an EMBL/GenBank/DDBJ whole genome shotgun (WGS) entry which is preliminary data.</text>
</comment>
<dbReference type="SUPFAM" id="SSF58104">
    <property type="entry name" value="Methyl-accepting chemotaxis protein (MCP) signaling domain"/>
    <property type="match status" value="1"/>
</dbReference>
<dbReference type="CDD" id="cd11386">
    <property type="entry name" value="MCP_signal"/>
    <property type="match status" value="1"/>
</dbReference>
<dbReference type="Proteomes" id="UP001595741">
    <property type="component" value="Unassembled WGS sequence"/>
</dbReference>
<evidence type="ECO:0000259" key="5">
    <source>
        <dbReference type="PROSITE" id="PS50111"/>
    </source>
</evidence>
<keyword evidence="1 3" id="KW-0807">Transducer</keyword>
<reference evidence="8" key="1">
    <citation type="journal article" date="2019" name="Int. J. Syst. Evol. Microbiol.">
        <title>The Global Catalogue of Microorganisms (GCM) 10K type strain sequencing project: providing services to taxonomists for standard genome sequencing and annotation.</title>
        <authorList>
            <consortium name="The Broad Institute Genomics Platform"/>
            <consortium name="The Broad Institute Genome Sequencing Center for Infectious Disease"/>
            <person name="Wu L."/>
            <person name="Ma J."/>
        </authorList>
    </citation>
    <scope>NUCLEOTIDE SEQUENCE [LARGE SCALE GENOMIC DNA]</scope>
    <source>
        <strain evidence="8">KCTC 42742</strain>
    </source>
</reference>